<dbReference type="AlphaFoldDB" id="A0A7K7WVU9"/>
<dbReference type="GO" id="GO:0005509">
    <property type="term" value="F:calcium ion binding"/>
    <property type="evidence" value="ECO:0007669"/>
    <property type="project" value="InterPro"/>
</dbReference>
<evidence type="ECO:0000256" key="2">
    <source>
        <dbReference type="ARBA" id="ARBA00022729"/>
    </source>
</evidence>
<feature type="non-terminal residue" evidence="5">
    <location>
        <position position="1"/>
    </location>
</feature>
<evidence type="ECO:0000256" key="3">
    <source>
        <dbReference type="ARBA" id="ARBA00022837"/>
    </source>
</evidence>
<comment type="caution">
    <text evidence="5">The sequence shown here is derived from an EMBL/GenBank/DDBJ whole genome shotgun (WGS) entry which is preliminary data.</text>
</comment>
<dbReference type="InterPro" id="IPR008859">
    <property type="entry name" value="Thrombospondin_C"/>
</dbReference>
<dbReference type="OrthoDB" id="14563at2759"/>
<proteinExistence type="predicted"/>
<organism evidence="5 6">
    <name type="scientific">Nothocercus julius</name>
    <dbReference type="NCBI Taxonomy" id="2585813"/>
    <lineage>
        <taxon>Eukaryota</taxon>
        <taxon>Metazoa</taxon>
        <taxon>Chordata</taxon>
        <taxon>Craniata</taxon>
        <taxon>Vertebrata</taxon>
        <taxon>Euteleostomi</taxon>
        <taxon>Archelosauria</taxon>
        <taxon>Archosauria</taxon>
        <taxon>Dinosauria</taxon>
        <taxon>Saurischia</taxon>
        <taxon>Theropoda</taxon>
        <taxon>Coelurosauria</taxon>
        <taxon>Aves</taxon>
        <taxon>Palaeognathae</taxon>
        <taxon>Tinamiformes</taxon>
        <taxon>Tinamidae</taxon>
        <taxon>Nothocercus</taxon>
    </lineage>
</organism>
<dbReference type="Proteomes" id="UP000531559">
    <property type="component" value="Unassembled WGS sequence"/>
</dbReference>
<evidence type="ECO:0000313" key="5">
    <source>
        <dbReference type="EMBL" id="NXA57505.1"/>
    </source>
</evidence>
<dbReference type="InterPro" id="IPR013320">
    <property type="entry name" value="ConA-like_dom_sf"/>
</dbReference>
<dbReference type="Pfam" id="PF05735">
    <property type="entry name" value="TSP_C"/>
    <property type="match status" value="1"/>
</dbReference>
<protein>
    <submittedName>
        <fullName evidence="5">TSP3 protein</fullName>
    </submittedName>
</protein>
<dbReference type="Gene3D" id="2.60.120.200">
    <property type="match status" value="1"/>
</dbReference>
<evidence type="ECO:0000256" key="1">
    <source>
        <dbReference type="ARBA" id="ARBA00022536"/>
    </source>
</evidence>
<dbReference type="Pfam" id="PF02412">
    <property type="entry name" value="TSP_3"/>
    <property type="match status" value="1"/>
</dbReference>
<dbReference type="PANTHER" id="PTHR10199">
    <property type="entry name" value="THROMBOSPONDIN"/>
    <property type="match status" value="1"/>
</dbReference>
<name>A0A7K7WVU9_9AVES</name>
<dbReference type="PROSITE" id="PS51236">
    <property type="entry name" value="TSP_CTER"/>
    <property type="match status" value="1"/>
</dbReference>
<evidence type="ECO:0000313" key="6">
    <source>
        <dbReference type="Proteomes" id="UP000531559"/>
    </source>
</evidence>
<keyword evidence="2" id="KW-0732">Signal</keyword>
<feature type="non-terminal residue" evidence="5">
    <location>
        <position position="164"/>
    </location>
</feature>
<reference evidence="5 6" key="1">
    <citation type="submission" date="2019-09" db="EMBL/GenBank/DDBJ databases">
        <title>Bird 10,000 Genomes (B10K) Project - Family phase.</title>
        <authorList>
            <person name="Zhang G."/>
        </authorList>
    </citation>
    <scope>NUCLEOTIDE SEQUENCE [LARGE SCALE GENOMIC DNA]</scope>
    <source>
        <strain evidence="5">B10K-MSB-01</strain>
    </source>
</reference>
<dbReference type="SUPFAM" id="SSF49899">
    <property type="entry name" value="Concanavalin A-like lectins/glucanases"/>
    <property type="match status" value="2"/>
</dbReference>
<keyword evidence="6" id="KW-1185">Reference proteome</keyword>
<keyword evidence="1" id="KW-0245">EGF-like domain</keyword>
<dbReference type="InterPro" id="IPR003367">
    <property type="entry name" value="Thrombospondin_3-like_rpt"/>
</dbReference>
<sequence>GNGVGDVCEEDFDNDTVADPLDACPESAEVTLTDFRAYQTVILDPEGDAQIDPNWVVLNQVGAATRDGRRGHHCHPCQPCCLPTVQGMEIVQTMNSDPGLAVGYTAFNGVDFEGTFHVNTVTDDDYAGFIFSYQDSASFYVVMWKQTEQTYWQATPFRAVAQPG</sequence>
<dbReference type="GO" id="GO:0005576">
    <property type="term" value="C:extracellular region"/>
    <property type="evidence" value="ECO:0007669"/>
    <property type="project" value="InterPro"/>
</dbReference>
<evidence type="ECO:0000259" key="4">
    <source>
        <dbReference type="PROSITE" id="PS51236"/>
    </source>
</evidence>
<dbReference type="GO" id="GO:0007155">
    <property type="term" value="P:cell adhesion"/>
    <property type="evidence" value="ECO:0007669"/>
    <property type="project" value="InterPro"/>
</dbReference>
<dbReference type="SUPFAM" id="SSF103647">
    <property type="entry name" value="TSP type-3 repeat"/>
    <property type="match status" value="1"/>
</dbReference>
<accession>A0A7K7WVU9</accession>
<gene>
    <name evidence="5" type="primary">Thbs3</name>
    <name evidence="5" type="ORF">NOTJUL_R12680</name>
</gene>
<dbReference type="Gene3D" id="4.10.1080.10">
    <property type="entry name" value="TSP type-3 repeat"/>
    <property type="match status" value="1"/>
</dbReference>
<keyword evidence="3" id="KW-0106">Calcium</keyword>
<dbReference type="PANTHER" id="PTHR10199:SF89">
    <property type="entry name" value="THROMBOSPONDIN-3"/>
    <property type="match status" value="1"/>
</dbReference>
<dbReference type="InterPro" id="IPR028974">
    <property type="entry name" value="TSP_type-3_rpt"/>
</dbReference>
<dbReference type="EMBL" id="VZSV01000792">
    <property type="protein sequence ID" value="NXA57505.1"/>
    <property type="molecule type" value="Genomic_DNA"/>
</dbReference>
<feature type="domain" description="TSP C-terminal" evidence="4">
    <location>
        <begin position="36"/>
        <end position="164"/>
    </location>
</feature>